<name>A0A818N0K9_9BILA</name>
<organism evidence="1 2">
    <name type="scientific">Rotaria socialis</name>
    <dbReference type="NCBI Taxonomy" id="392032"/>
    <lineage>
        <taxon>Eukaryota</taxon>
        <taxon>Metazoa</taxon>
        <taxon>Spiralia</taxon>
        <taxon>Gnathifera</taxon>
        <taxon>Rotifera</taxon>
        <taxon>Eurotatoria</taxon>
        <taxon>Bdelloidea</taxon>
        <taxon>Philodinida</taxon>
        <taxon>Philodinidae</taxon>
        <taxon>Rotaria</taxon>
    </lineage>
</organism>
<gene>
    <name evidence="1" type="ORF">FME351_LOCUS21786</name>
</gene>
<sequence length="36" mass="4124">QEKPDRIFSKYCWEIKVLPPDPELNSASNGLGFMGR</sequence>
<dbReference type="AlphaFoldDB" id="A0A818N0K9"/>
<proteinExistence type="predicted"/>
<protein>
    <submittedName>
        <fullName evidence="1">Uncharacterized protein</fullName>
    </submittedName>
</protein>
<dbReference type="EMBL" id="CAJNYU010002752">
    <property type="protein sequence ID" value="CAF3597685.1"/>
    <property type="molecule type" value="Genomic_DNA"/>
</dbReference>
<evidence type="ECO:0000313" key="2">
    <source>
        <dbReference type="Proteomes" id="UP000663869"/>
    </source>
</evidence>
<reference evidence="1" key="1">
    <citation type="submission" date="2021-02" db="EMBL/GenBank/DDBJ databases">
        <authorList>
            <person name="Nowell W R."/>
        </authorList>
    </citation>
    <scope>NUCLEOTIDE SEQUENCE</scope>
</reference>
<accession>A0A818N0K9</accession>
<feature type="non-terminal residue" evidence="1">
    <location>
        <position position="1"/>
    </location>
</feature>
<evidence type="ECO:0000313" key="1">
    <source>
        <dbReference type="EMBL" id="CAF3597685.1"/>
    </source>
</evidence>
<dbReference type="Proteomes" id="UP000663869">
    <property type="component" value="Unassembled WGS sequence"/>
</dbReference>
<comment type="caution">
    <text evidence="1">The sequence shown here is derived from an EMBL/GenBank/DDBJ whole genome shotgun (WGS) entry which is preliminary data.</text>
</comment>